<proteinExistence type="predicted"/>
<organism evidence="1">
    <name type="scientific">marine metagenome</name>
    <dbReference type="NCBI Taxonomy" id="408172"/>
    <lineage>
        <taxon>unclassified sequences</taxon>
        <taxon>metagenomes</taxon>
        <taxon>ecological metagenomes</taxon>
    </lineage>
</organism>
<gene>
    <name evidence="1" type="ORF">METZ01_LOCUS161126</name>
</gene>
<evidence type="ECO:0000313" key="1">
    <source>
        <dbReference type="EMBL" id="SVB08272.1"/>
    </source>
</evidence>
<reference evidence="1" key="1">
    <citation type="submission" date="2018-05" db="EMBL/GenBank/DDBJ databases">
        <authorList>
            <person name="Lanie J.A."/>
            <person name="Ng W.-L."/>
            <person name="Kazmierczak K.M."/>
            <person name="Andrzejewski T.M."/>
            <person name="Davidsen T.M."/>
            <person name="Wayne K.J."/>
            <person name="Tettelin H."/>
            <person name="Glass J.I."/>
            <person name="Rusch D."/>
            <person name="Podicherti R."/>
            <person name="Tsui H.-C.T."/>
            <person name="Winkler M.E."/>
        </authorList>
    </citation>
    <scope>NUCLEOTIDE SEQUENCE</scope>
</reference>
<dbReference type="EMBL" id="UINC01028019">
    <property type="protein sequence ID" value="SVB08272.1"/>
    <property type="molecule type" value="Genomic_DNA"/>
</dbReference>
<sequence length="202" mass="24733">KQLITEMLRTNGVRPKDTTFKSWYDEKFASILTLKNLNLGKEYDPMSAYHPDDERFKNIIDEWLDSMEKEYLEECKRVNSLTENKDLNDHFIPELLKLLEIVKESKHKFFFYFTDITWPFPKNGSKYRLSGKSWGEPDEQVKEIRLRLDYENIYWFWGVCMKRFFENDLDNATPRKRGYYTHEHHYQFSKYMRRNITEHKLI</sequence>
<feature type="non-terminal residue" evidence="1">
    <location>
        <position position="1"/>
    </location>
</feature>
<accession>A0A382B4P9</accession>
<name>A0A382B4P9_9ZZZZ</name>
<dbReference type="AlphaFoldDB" id="A0A382B4P9"/>
<protein>
    <submittedName>
        <fullName evidence="1">Uncharacterized protein</fullName>
    </submittedName>
</protein>